<dbReference type="Pfam" id="PF01391">
    <property type="entry name" value="Collagen"/>
    <property type="match status" value="2"/>
</dbReference>
<feature type="region of interest" description="Disordered" evidence="1">
    <location>
        <begin position="115"/>
        <end position="152"/>
    </location>
</feature>
<dbReference type="AlphaFoldDB" id="A0A7M5V4S7"/>
<reference evidence="3" key="1">
    <citation type="submission" date="2021-01" db="UniProtKB">
        <authorList>
            <consortium name="EnsemblMetazoa"/>
        </authorList>
    </citation>
    <scope>IDENTIFICATION</scope>
</reference>
<feature type="compositionally biased region" description="Basic and acidic residues" evidence="1">
    <location>
        <begin position="21"/>
        <end position="38"/>
    </location>
</feature>
<dbReference type="PANTHER" id="PTHR24637">
    <property type="entry name" value="COLLAGEN"/>
    <property type="match status" value="1"/>
</dbReference>
<dbReference type="EnsemblMetazoa" id="CLYHEMT003398.1">
    <property type="protein sequence ID" value="CLYHEMP003398.1"/>
    <property type="gene ID" value="CLYHEMG003398"/>
</dbReference>
<sequence length="296" mass="31665">MVALAYTQVLNEGECNSSCKLGRDGRDGRDGIDGKDGKQGPAGKPGKNGADGIDGINGVDGKDGKDGINGNDGKDCQMGMRGRDGLNGTDGKDGMDGKDGKDGLNGIDGIDGLNGTNGRDGIDGKDGLNGSNGIDGKDGINGANGMKGKDSPKRNWKECAWDKINSELDEGLLKTCTFRKKSIETYLRVEVISNLRIYNCDNCCSRWFVTFNGQECTPVPIDGIVYMKYGKGDREKNLHRPQVITGRCKISKIGHINVGFNIGECAEKNTADAFTGWQQATRIYVEEIEGPQSDVI</sequence>
<dbReference type="Proteomes" id="UP000594262">
    <property type="component" value="Unplaced"/>
</dbReference>
<evidence type="ECO:0000256" key="1">
    <source>
        <dbReference type="SAM" id="MobiDB-lite"/>
    </source>
</evidence>
<organism evidence="3 4">
    <name type="scientific">Clytia hemisphaerica</name>
    <dbReference type="NCBI Taxonomy" id="252671"/>
    <lineage>
        <taxon>Eukaryota</taxon>
        <taxon>Metazoa</taxon>
        <taxon>Cnidaria</taxon>
        <taxon>Hydrozoa</taxon>
        <taxon>Hydroidolina</taxon>
        <taxon>Leptothecata</taxon>
        <taxon>Obeliida</taxon>
        <taxon>Clytiidae</taxon>
        <taxon>Clytia</taxon>
    </lineage>
</organism>
<dbReference type="InterPro" id="IPR008160">
    <property type="entry name" value="Collagen"/>
</dbReference>
<feature type="compositionally biased region" description="Basic and acidic residues" evidence="1">
    <location>
        <begin position="90"/>
        <end position="102"/>
    </location>
</feature>
<feature type="compositionally biased region" description="Low complexity" evidence="1">
    <location>
        <begin position="47"/>
        <end position="59"/>
    </location>
</feature>
<accession>A0A7M5V4S7</accession>
<dbReference type="Pfam" id="PF25815">
    <property type="entry name" value="CTHRC1_C"/>
    <property type="match status" value="1"/>
</dbReference>
<name>A0A7M5V4S7_9CNID</name>
<feature type="domain" description="CTHRC1 C-terminal" evidence="2">
    <location>
        <begin position="153"/>
        <end position="285"/>
    </location>
</feature>
<proteinExistence type="predicted"/>
<dbReference type="OrthoDB" id="5985978at2759"/>
<dbReference type="InterPro" id="IPR057873">
    <property type="entry name" value="CTHRC1_C"/>
</dbReference>
<protein>
    <recommendedName>
        <fullName evidence="2">CTHRC1 C-terminal domain-containing protein</fullName>
    </recommendedName>
</protein>
<evidence type="ECO:0000313" key="4">
    <source>
        <dbReference type="Proteomes" id="UP000594262"/>
    </source>
</evidence>
<evidence type="ECO:0000313" key="3">
    <source>
        <dbReference type="EnsemblMetazoa" id="CLYHEMP003398.1"/>
    </source>
</evidence>
<feature type="region of interest" description="Disordered" evidence="1">
    <location>
        <begin position="17"/>
        <end position="103"/>
    </location>
</feature>
<keyword evidence="4" id="KW-1185">Reference proteome</keyword>
<evidence type="ECO:0000259" key="2">
    <source>
        <dbReference type="Pfam" id="PF25815"/>
    </source>
</evidence>